<keyword evidence="5" id="KW-1185">Reference proteome</keyword>
<evidence type="ECO:0000256" key="1">
    <source>
        <dbReference type="ARBA" id="ARBA00010211"/>
    </source>
</evidence>
<dbReference type="InterPro" id="IPR011234">
    <property type="entry name" value="Fumarylacetoacetase-like_C"/>
</dbReference>
<dbReference type="Pfam" id="PF01557">
    <property type="entry name" value="FAA_hydrolase"/>
    <property type="match status" value="1"/>
</dbReference>
<evidence type="ECO:0000313" key="4">
    <source>
        <dbReference type="EMBL" id="KEZ47434.1"/>
    </source>
</evidence>
<accession>A0A084GJC2</accession>
<evidence type="ECO:0000259" key="3">
    <source>
        <dbReference type="Pfam" id="PF01557"/>
    </source>
</evidence>
<reference evidence="4 5" key="1">
    <citation type="journal article" date="2005" name="Int. J. Syst. Evol. Microbiol.">
        <title>Bacillus cibi sp. nov., isolated from jeotgal, a traditional Korean fermented seafood.</title>
        <authorList>
            <person name="Yoon J.H."/>
            <person name="Lee C.H."/>
            <person name="Oh T.K."/>
        </authorList>
    </citation>
    <scope>NUCLEOTIDE SEQUENCE [LARGE SCALE GENOMIC DNA]</scope>
    <source>
        <strain evidence="4 5">DSM 16189</strain>
    </source>
</reference>
<keyword evidence="2" id="KW-0479">Metal-binding</keyword>
<comment type="similarity">
    <text evidence="1">Belongs to the FAH family.</text>
</comment>
<dbReference type="EMBL" id="JNVC02000024">
    <property type="protein sequence ID" value="KEZ47434.1"/>
    <property type="molecule type" value="Genomic_DNA"/>
</dbReference>
<dbReference type="STRING" id="246786.GS18_0221690"/>
<dbReference type="GO" id="GO:0019752">
    <property type="term" value="P:carboxylic acid metabolic process"/>
    <property type="evidence" value="ECO:0007669"/>
    <property type="project" value="UniProtKB-ARBA"/>
</dbReference>
<feature type="domain" description="Fumarylacetoacetase-like C-terminal" evidence="3">
    <location>
        <begin position="93"/>
        <end position="299"/>
    </location>
</feature>
<evidence type="ECO:0000256" key="2">
    <source>
        <dbReference type="ARBA" id="ARBA00022723"/>
    </source>
</evidence>
<dbReference type="GO" id="GO:0016853">
    <property type="term" value="F:isomerase activity"/>
    <property type="evidence" value="ECO:0007669"/>
    <property type="project" value="UniProtKB-ARBA"/>
</dbReference>
<gene>
    <name evidence="4" type="ORF">GS18_0221690</name>
</gene>
<sequence length="301" mass="33286">MKLATAQIGGRTFIGLIMEENKILDIQRAEKKWFDMESAPQSMIECIEMGEKFFNHLKQLQMYVKKADETESFLYSLTDVTWLPPIASPRKNIFCVGKNYREHAIELGSEADIPEHVMLFSKVPTAVTGHGQKIDPHLHLTSELDYEGELAVIIGKKGKRIPEAEAMDYVYGYTVLNDITARDLQSRHKQFLLGKSLDTSCPMGPYIVHKSAVPDPYALSLVTKVNGEVRQEGHTKDMIFSIENVISTISQGTTLEPGDIIATGTPAGVGKGFKPPKYLSPGDTVEISIEGIGTLSNTIAE</sequence>
<dbReference type="OrthoDB" id="9805307at2"/>
<name>A0A084GJC2_METID</name>
<dbReference type="Gene3D" id="3.90.850.10">
    <property type="entry name" value="Fumarylacetoacetase-like, C-terminal domain"/>
    <property type="match status" value="1"/>
</dbReference>
<proteinExistence type="inferred from homology"/>
<dbReference type="GO" id="GO:0046872">
    <property type="term" value="F:metal ion binding"/>
    <property type="evidence" value="ECO:0007669"/>
    <property type="project" value="UniProtKB-KW"/>
</dbReference>
<dbReference type="SUPFAM" id="SSF56529">
    <property type="entry name" value="FAH"/>
    <property type="match status" value="1"/>
</dbReference>
<dbReference type="PANTHER" id="PTHR11820">
    <property type="entry name" value="ACYLPYRUVASE"/>
    <property type="match status" value="1"/>
</dbReference>
<dbReference type="Proteomes" id="UP000028549">
    <property type="component" value="Unassembled WGS sequence"/>
</dbReference>
<organism evidence="4 5">
    <name type="scientific">Metabacillus indicus</name>
    <name type="common">Bacillus indicus</name>
    <dbReference type="NCBI Taxonomy" id="246786"/>
    <lineage>
        <taxon>Bacteria</taxon>
        <taxon>Bacillati</taxon>
        <taxon>Bacillota</taxon>
        <taxon>Bacilli</taxon>
        <taxon>Bacillales</taxon>
        <taxon>Bacillaceae</taxon>
        <taxon>Metabacillus</taxon>
    </lineage>
</organism>
<evidence type="ECO:0000313" key="5">
    <source>
        <dbReference type="Proteomes" id="UP000028549"/>
    </source>
</evidence>
<dbReference type="InterPro" id="IPR036663">
    <property type="entry name" value="Fumarylacetoacetase_C_sf"/>
</dbReference>
<dbReference type="FunFam" id="3.90.850.10:FF:000002">
    <property type="entry name" value="2-hydroxyhepta-2,4-diene-1,7-dioate isomerase"/>
    <property type="match status" value="1"/>
</dbReference>
<comment type="caution">
    <text evidence="4">The sequence shown here is derived from an EMBL/GenBank/DDBJ whole genome shotgun (WGS) entry which is preliminary data.</text>
</comment>
<dbReference type="AlphaFoldDB" id="A0A084GJC2"/>
<dbReference type="GO" id="GO:0018773">
    <property type="term" value="F:acetylpyruvate hydrolase activity"/>
    <property type="evidence" value="ECO:0007669"/>
    <property type="project" value="TreeGrafter"/>
</dbReference>
<protein>
    <recommendedName>
        <fullName evidence="3">Fumarylacetoacetase-like C-terminal domain-containing protein</fullName>
    </recommendedName>
</protein>
<dbReference type="PANTHER" id="PTHR11820:SF7">
    <property type="entry name" value="ACYLPYRUVASE FAHD1, MITOCHONDRIAL"/>
    <property type="match status" value="1"/>
</dbReference>
<dbReference type="RefSeq" id="WP_029567332.1">
    <property type="nucleotide sequence ID" value="NZ_CP176757.1"/>
</dbReference>